<dbReference type="GO" id="GO:0051301">
    <property type="term" value="P:cell division"/>
    <property type="evidence" value="ECO:0007669"/>
    <property type="project" value="UniProtKB-UniRule"/>
</dbReference>
<dbReference type="NCBIfam" id="NF008248">
    <property type="entry name" value="PRK11024.1"/>
    <property type="match status" value="1"/>
</dbReference>
<evidence type="ECO:0000256" key="10">
    <source>
        <dbReference type="HAMAP-Rule" id="MF_02203"/>
    </source>
</evidence>
<evidence type="ECO:0000256" key="1">
    <source>
        <dbReference type="ARBA" id="ARBA00004162"/>
    </source>
</evidence>
<dbReference type="InterPro" id="IPR014168">
    <property type="entry name" value="Tol-Pal_TolR"/>
</dbReference>
<evidence type="ECO:0000256" key="6">
    <source>
        <dbReference type="ARBA" id="ARBA00022692"/>
    </source>
</evidence>
<organism evidence="11 12">
    <name type="scientific">Nicoletella semolina</name>
    <dbReference type="NCBI Taxonomy" id="271160"/>
    <lineage>
        <taxon>Bacteria</taxon>
        <taxon>Pseudomonadati</taxon>
        <taxon>Pseudomonadota</taxon>
        <taxon>Gammaproteobacteria</taxon>
        <taxon>Pasteurellales</taxon>
        <taxon>Pasteurellaceae</taxon>
        <taxon>Nicoletella</taxon>
    </lineage>
</organism>
<name>A0A4R2NCR4_9PAST</name>
<keyword evidence="7 10" id="KW-1133">Transmembrane helix</keyword>
<evidence type="ECO:0000256" key="7">
    <source>
        <dbReference type="ARBA" id="ARBA00022989"/>
    </source>
</evidence>
<keyword evidence="8 10" id="KW-0472">Membrane</keyword>
<evidence type="ECO:0000256" key="9">
    <source>
        <dbReference type="ARBA" id="ARBA00023306"/>
    </source>
</evidence>
<dbReference type="Proteomes" id="UP000295537">
    <property type="component" value="Unassembled WGS sequence"/>
</dbReference>
<comment type="subcellular location">
    <subcellularLocation>
        <location evidence="10">Cell inner membrane</location>
        <topology evidence="10">Single-pass membrane protein</topology>
    </subcellularLocation>
    <subcellularLocation>
        <location evidence="1">Cell membrane</location>
        <topology evidence="1">Single-pass membrane protein</topology>
    </subcellularLocation>
</comment>
<evidence type="ECO:0000313" key="12">
    <source>
        <dbReference type="Proteomes" id="UP000295537"/>
    </source>
</evidence>
<evidence type="ECO:0000256" key="8">
    <source>
        <dbReference type="ARBA" id="ARBA00023136"/>
    </source>
</evidence>
<dbReference type="Pfam" id="PF02472">
    <property type="entry name" value="ExbD"/>
    <property type="match status" value="1"/>
</dbReference>
<reference evidence="11 12" key="1">
    <citation type="submission" date="2019-03" db="EMBL/GenBank/DDBJ databases">
        <title>Genomic Encyclopedia of Type Strains, Phase IV (KMG-IV): sequencing the most valuable type-strain genomes for metagenomic binning, comparative biology and taxonomic classification.</title>
        <authorList>
            <person name="Goeker M."/>
        </authorList>
    </citation>
    <scope>NUCLEOTIDE SEQUENCE [LARGE SCALE GENOMIC DNA]</scope>
    <source>
        <strain evidence="11 12">DSM 16380</strain>
    </source>
</reference>
<dbReference type="GO" id="GO:0022857">
    <property type="term" value="F:transmembrane transporter activity"/>
    <property type="evidence" value="ECO:0007669"/>
    <property type="project" value="InterPro"/>
</dbReference>
<dbReference type="GO" id="GO:0015031">
    <property type="term" value="P:protein transport"/>
    <property type="evidence" value="ECO:0007669"/>
    <property type="project" value="InterPro"/>
</dbReference>
<comment type="function">
    <text evidence="10">Part of the Tol-Pal system, which plays a role in outer membrane invagination during cell division and is important for maintaining outer membrane integrity.</text>
</comment>
<keyword evidence="4 10" id="KW-0997">Cell inner membrane</keyword>
<comment type="caution">
    <text evidence="11">The sequence shown here is derived from an EMBL/GenBank/DDBJ whole genome shotgun (WGS) entry which is preliminary data.</text>
</comment>
<dbReference type="PANTHER" id="PTHR30558:SF7">
    <property type="entry name" value="TOL-PAL SYSTEM PROTEIN TOLR"/>
    <property type="match status" value="1"/>
</dbReference>
<dbReference type="InterPro" id="IPR003400">
    <property type="entry name" value="ExbD"/>
</dbReference>
<keyword evidence="5 10" id="KW-0132">Cell division</keyword>
<gene>
    <name evidence="10" type="primary">tolR</name>
    <name evidence="11" type="ORF">EV693_101177</name>
</gene>
<protein>
    <recommendedName>
        <fullName evidence="10">Tol-Pal system protein TolR</fullName>
    </recommendedName>
</protein>
<keyword evidence="9 10" id="KW-0131">Cell cycle</keyword>
<dbReference type="AlphaFoldDB" id="A0A4R2NCR4"/>
<comment type="subunit">
    <text evidence="10">The Tol-Pal system is composed of five core proteins: the inner membrane proteins TolA, TolQ and TolR, the periplasmic protein TolB and the outer membrane protein Pal. They form a network linking the inner and outer membranes and the peptidoglycan layer.</text>
</comment>
<evidence type="ECO:0000256" key="4">
    <source>
        <dbReference type="ARBA" id="ARBA00022519"/>
    </source>
</evidence>
<feature type="transmembrane region" description="Helical" evidence="10">
    <location>
        <begin position="12"/>
        <end position="37"/>
    </location>
</feature>
<dbReference type="Gene3D" id="3.30.420.270">
    <property type="match status" value="1"/>
</dbReference>
<keyword evidence="6 10" id="KW-0812">Transmembrane</keyword>
<dbReference type="GO" id="GO:0005886">
    <property type="term" value="C:plasma membrane"/>
    <property type="evidence" value="ECO:0007669"/>
    <property type="project" value="UniProtKB-SubCell"/>
</dbReference>
<evidence type="ECO:0000256" key="3">
    <source>
        <dbReference type="ARBA" id="ARBA00022475"/>
    </source>
</evidence>
<comment type="similarity">
    <text evidence="2 10">Belongs to the ExbD/TolR family.</text>
</comment>
<evidence type="ECO:0000256" key="2">
    <source>
        <dbReference type="ARBA" id="ARBA00005811"/>
    </source>
</evidence>
<proteinExistence type="inferred from homology"/>
<dbReference type="RefSeq" id="WP_132500512.1">
    <property type="nucleotide sequence ID" value="NZ_LVXA01000001.1"/>
</dbReference>
<dbReference type="OrthoDB" id="9798629at2"/>
<sequence length="146" mass="16075">MRYRRRHREVKSEINVVPFLDVLLVLLLIFMATAPIISQSVEVNLPKDSHSQSVSNEDKKPVILEVSGVDLYKLKIDGSYMQGRTGVENLSGEEVVAYAGDALQKDNSTLFLVAGEASVPYEEVIKGIVLLKNAGIQNAGLMTESR</sequence>
<dbReference type="HAMAP" id="MF_02203">
    <property type="entry name" value="TolR"/>
    <property type="match status" value="1"/>
</dbReference>
<evidence type="ECO:0000256" key="5">
    <source>
        <dbReference type="ARBA" id="ARBA00022618"/>
    </source>
</evidence>
<dbReference type="PANTHER" id="PTHR30558">
    <property type="entry name" value="EXBD MEMBRANE COMPONENT OF PMF-DRIVEN MACROMOLECULE IMPORT SYSTEM"/>
    <property type="match status" value="1"/>
</dbReference>
<keyword evidence="12" id="KW-1185">Reference proteome</keyword>
<evidence type="ECO:0000313" key="11">
    <source>
        <dbReference type="EMBL" id="TCP18910.1"/>
    </source>
</evidence>
<accession>A0A4R2NCR4</accession>
<dbReference type="EMBL" id="SLXJ01000001">
    <property type="protein sequence ID" value="TCP18910.1"/>
    <property type="molecule type" value="Genomic_DNA"/>
</dbReference>
<keyword evidence="3 10" id="KW-1003">Cell membrane</keyword>